<keyword evidence="6 8" id="KW-0326">Glycosidase</keyword>
<reference evidence="10 12" key="2">
    <citation type="journal article" date="2014" name="BMC Genomics">
        <title>An improved genome release (version Mt4.0) for the model legume Medicago truncatula.</title>
        <authorList>
            <person name="Tang H."/>
            <person name="Krishnakumar V."/>
            <person name="Bidwell S."/>
            <person name="Rosen B."/>
            <person name="Chan A."/>
            <person name="Zhou S."/>
            <person name="Gentzbittel L."/>
            <person name="Childs K.L."/>
            <person name="Yandell M."/>
            <person name="Gundlach H."/>
            <person name="Mayer K.F."/>
            <person name="Schwartz D.C."/>
            <person name="Town C.D."/>
        </authorList>
    </citation>
    <scope>GENOME REANNOTATION</scope>
    <source>
        <strain evidence="11 12">cv. Jemalong A17</strain>
    </source>
</reference>
<dbReference type="GO" id="GO:0005975">
    <property type="term" value="P:carbohydrate metabolic process"/>
    <property type="evidence" value="ECO:0007669"/>
    <property type="project" value="InterPro"/>
</dbReference>
<evidence type="ECO:0000313" key="12">
    <source>
        <dbReference type="Proteomes" id="UP000002051"/>
    </source>
</evidence>
<keyword evidence="4" id="KW-0964">Secreted</keyword>
<dbReference type="PANTHER" id="PTHR31375">
    <property type="match status" value="1"/>
</dbReference>
<evidence type="ECO:0000256" key="2">
    <source>
        <dbReference type="ARBA" id="ARBA00008834"/>
    </source>
</evidence>
<evidence type="ECO:0000313" key="10">
    <source>
        <dbReference type="EMBL" id="AES59005.1"/>
    </source>
</evidence>
<dbReference type="GO" id="GO:0004650">
    <property type="term" value="F:polygalacturonase activity"/>
    <property type="evidence" value="ECO:0007669"/>
    <property type="project" value="InterPro"/>
</dbReference>
<dbReference type="PaxDb" id="3880-AES59005"/>
<comment type="similarity">
    <text evidence="2 8">Belongs to the glycosyl hydrolase 28 family.</text>
</comment>
<dbReference type="SUPFAM" id="SSF51126">
    <property type="entry name" value="Pectin lyase-like"/>
    <property type="match status" value="1"/>
</dbReference>
<dbReference type="OMA" id="HYIDKGH"/>
<dbReference type="Pfam" id="PF00295">
    <property type="entry name" value="Glyco_hydro_28"/>
    <property type="match status" value="1"/>
</dbReference>
<dbReference type="SMART" id="SM00710">
    <property type="entry name" value="PbH1"/>
    <property type="match status" value="4"/>
</dbReference>
<dbReference type="HOGENOM" id="CLU_016031_2_2_1"/>
<evidence type="ECO:0000256" key="1">
    <source>
        <dbReference type="ARBA" id="ARBA00004191"/>
    </source>
</evidence>
<dbReference type="KEGG" id="mtr:11423194"/>
<accession>G7I6Z4</accession>
<dbReference type="EMBL" id="CM001217">
    <property type="protein sequence ID" value="AES59005.1"/>
    <property type="molecule type" value="Genomic_DNA"/>
</dbReference>
<evidence type="ECO:0000256" key="3">
    <source>
        <dbReference type="ARBA" id="ARBA00022512"/>
    </source>
</evidence>
<dbReference type="InterPro" id="IPR012334">
    <property type="entry name" value="Pectin_lyas_fold"/>
</dbReference>
<evidence type="ECO:0000256" key="4">
    <source>
        <dbReference type="ARBA" id="ARBA00022525"/>
    </source>
</evidence>
<dbReference type="Gene3D" id="2.160.20.10">
    <property type="entry name" value="Single-stranded right-handed beta-helix, Pectin lyase-like"/>
    <property type="match status" value="1"/>
</dbReference>
<evidence type="ECO:0000256" key="5">
    <source>
        <dbReference type="ARBA" id="ARBA00022801"/>
    </source>
</evidence>
<keyword evidence="12" id="KW-1185">Reference proteome</keyword>
<reference evidence="11" key="3">
    <citation type="submission" date="2015-04" db="UniProtKB">
        <authorList>
            <consortium name="EnsemblPlants"/>
        </authorList>
    </citation>
    <scope>IDENTIFICATION</scope>
    <source>
        <strain evidence="11">cv. Jemalong A17</strain>
    </source>
</reference>
<dbReference type="EnsemblPlants" id="AES59005">
    <property type="protein sequence ID" value="AES59005"/>
    <property type="gene ID" value="MTR_1g012390"/>
</dbReference>
<keyword evidence="7" id="KW-0961">Cell wall biogenesis/degradation</keyword>
<dbReference type="AlphaFoldDB" id="G7I6Z4"/>
<dbReference type="CAZy" id="GH28">
    <property type="family name" value="Glycoside Hydrolase Family 28"/>
</dbReference>
<gene>
    <name evidence="11" type="primary">11423194</name>
    <name evidence="10" type="ordered locus">MTR_1g012390</name>
</gene>
<evidence type="ECO:0000256" key="6">
    <source>
        <dbReference type="ARBA" id="ARBA00023295"/>
    </source>
</evidence>
<feature type="chain" id="PRO_5014571982" evidence="9">
    <location>
        <begin position="20"/>
        <end position="397"/>
    </location>
</feature>
<dbReference type="OrthoDB" id="187139at2759"/>
<proteinExistence type="inferred from homology"/>
<dbReference type="InterPro" id="IPR011050">
    <property type="entry name" value="Pectin_lyase_fold/virulence"/>
</dbReference>
<evidence type="ECO:0000256" key="8">
    <source>
        <dbReference type="RuleBase" id="RU361169"/>
    </source>
</evidence>
<keyword evidence="9" id="KW-0732">Signal</keyword>
<dbReference type="STRING" id="3880.G7I6Z4"/>
<evidence type="ECO:0000256" key="7">
    <source>
        <dbReference type="ARBA" id="ARBA00023316"/>
    </source>
</evidence>
<dbReference type="Proteomes" id="UP000002051">
    <property type="component" value="Unassembled WGS sequence"/>
</dbReference>
<protein>
    <submittedName>
        <fullName evidence="10">Polygalacturonase</fullName>
    </submittedName>
</protein>
<reference evidence="10 12" key="1">
    <citation type="journal article" date="2011" name="Nature">
        <title>The Medicago genome provides insight into the evolution of rhizobial symbioses.</title>
        <authorList>
            <person name="Young N.D."/>
            <person name="Debelle F."/>
            <person name="Oldroyd G.E."/>
            <person name="Geurts R."/>
            <person name="Cannon S.B."/>
            <person name="Udvardi M.K."/>
            <person name="Benedito V.A."/>
            <person name="Mayer K.F."/>
            <person name="Gouzy J."/>
            <person name="Schoof H."/>
            <person name="Van de Peer Y."/>
            <person name="Proost S."/>
            <person name="Cook D.R."/>
            <person name="Meyers B.C."/>
            <person name="Spannagl M."/>
            <person name="Cheung F."/>
            <person name="De Mita S."/>
            <person name="Krishnakumar V."/>
            <person name="Gundlach H."/>
            <person name="Zhou S."/>
            <person name="Mudge J."/>
            <person name="Bharti A.K."/>
            <person name="Murray J.D."/>
            <person name="Naoumkina M.A."/>
            <person name="Rosen B."/>
            <person name="Silverstein K.A."/>
            <person name="Tang H."/>
            <person name="Rombauts S."/>
            <person name="Zhao P.X."/>
            <person name="Zhou P."/>
            <person name="Barbe V."/>
            <person name="Bardou P."/>
            <person name="Bechner M."/>
            <person name="Bellec A."/>
            <person name="Berger A."/>
            <person name="Berges H."/>
            <person name="Bidwell S."/>
            <person name="Bisseling T."/>
            <person name="Choisne N."/>
            <person name="Couloux A."/>
            <person name="Denny R."/>
            <person name="Deshpande S."/>
            <person name="Dai X."/>
            <person name="Doyle J.J."/>
            <person name="Dudez A.M."/>
            <person name="Farmer A.D."/>
            <person name="Fouteau S."/>
            <person name="Franken C."/>
            <person name="Gibelin C."/>
            <person name="Gish J."/>
            <person name="Goldstein S."/>
            <person name="Gonzalez A.J."/>
            <person name="Green P.J."/>
            <person name="Hallab A."/>
            <person name="Hartog M."/>
            <person name="Hua A."/>
            <person name="Humphray S.J."/>
            <person name="Jeong D.H."/>
            <person name="Jing Y."/>
            <person name="Jocker A."/>
            <person name="Kenton S.M."/>
            <person name="Kim D.J."/>
            <person name="Klee K."/>
            <person name="Lai H."/>
            <person name="Lang C."/>
            <person name="Lin S."/>
            <person name="Macmil S.L."/>
            <person name="Magdelenat G."/>
            <person name="Matthews L."/>
            <person name="McCorrison J."/>
            <person name="Monaghan E.L."/>
            <person name="Mun J.H."/>
            <person name="Najar F.Z."/>
            <person name="Nicholson C."/>
            <person name="Noirot C."/>
            <person name="O'Bleness M."/>
            <person name="Paule C.R."/>
            <person name="Poulain J."/>
            <person name="Prion F."/>
            <person name="Qin B."/>
            <person name="Qu C."/>
            <person name="Retzel E.F."/>
            <person name="Riddle C."/>
            <person name="Sallet E."/>
            <person name="Samain S."/>
            <person name="Samson N."/>
            <person name="Sanders I."/>
            <person name="Saurat O."/>
            <person name="Scarpelli C."/>
            <person name="Schiex T."/>
            <person name="Segurens B."/>
            <person name="Severin A.J."/>
            <person name="Sherrier D.J."/>
            <person name="Shi R."/>
            <person name="Sims S."/>
            <person name="Singer S.R."/>
            <person name="Sinharoy S."/>
            <person name="Sterck L."/>
            <person name="Viollet A."/>
            <person name="Wang B.B."/>
            <person name="Wang K."/>
            <person name="Wang M."/>
            <person name="Wang X."/>
            <person name="Warfsmann J."/>
            <person name="Weissenbach J."/>
            <person name="White D.D."/>
            <person name="White J.D."/>
            <person name="Wiley G.B."/>
            <person name="Wincker P."/>
            <person name="Xing Y."/>
            <person name="Yang L."/>
            <person name="Yao Z."/>
            <person name="Ying F."/>
            <person name="Zhai J."/>
            <person name="Zhou L."/>
            <person name="Zuber A."/>
            <person name="Denarie J."/>
            <person name="Dixon R.A."/>
            <person name="May G.D."/>
            <person name="Schwartz D.C."/>
            <person name="Rogers J."/>
            <person name="Quetier F."/>
            <person name="Town C.D."/>
            <person name="Roe B.A."/>
        </authorList>
    </citation>
    <scope>NUCLEOTIDE SEQUENCE [LARGE SCALE GENOMIC DNA]</scope>
    <source>
        <strain evidence="10">A17</strain>
        <strain evidence="11 12">cv. Jemalong A17</strain>
    </source>
</reference>
<comment type="subcellular location">
    <subcellularLocation>
        <location evidence="1">Secreted</location>
        <location evidence="1">Cell wall</location>
    </subcellularLocation>
</comment>
<keyword evidence="3" id="KW-0134">Cell wall</keyword>
<organism evidence="10 12">
    <name type="scientific">Medicago truncatula</name>
    <name type="common">Barrel medic</name>
    <name type="synonym">Medicago tribuloides</name>
    <dbReference type="NCBI Taxonomy" id="3880"/>
    <lineage>
        <taxon>Eukaryota</taxon>
        <taxon>Viridiplantae</taxon>
        <taxon>Streptophyta</taxon>
        <taxon>Embryophyta</taxon>
        <taxon>Tracheophyta</taxon>
        <taxon>Spermatophyta</taxon>
        <taxon>Magnoliopsida</taxon>
        <taxon>eudicotyledons</taxon>
        <taxon>Gunneridae</taxon>
        <taxon>Pentapetalae</taxon>
        <taxon>rosids</taxon>
        <taxon>fabids</taxon>
        <taxon>Fabales</taxon>
        <taxon>Fabaceae</taxon>
        <taxon>Papilionoideae</taxon>
        <taxon>50 kb inversion clade</taxon>
        <taxon>NPAAA clade</taxon>
        <taxon>Hologalegina</taxon>
        <taxon>IRL clade</taxon>
        <taxon>Trifolieae</taxon>
        <taxon>Medicago</taxon>
    </lineage>
</organism>
<sequence>MQDLFISGLLIFSIVSCNSFVGFSQNTFNVLQYGAKGDGTSDDTQAFLEAWKALCAANQGTPTLVVPAEHTFFVRQATFQGPCKSQNLHIQIMGNIIAPHRDAWGSCSKRWLYFLNVHGMTVDGSGVIDGRGEAWWSNLNGTKGCAANARPTALLFERCDGLQLSGLTHINGPAMHVYVVHSQDVTISHINISSSKDSYNTDGIDISNSIRVNIHDSIIQSGDDCIAIKGGSQFINVTQVTCGPGTHGISVGSLGGGGAEEFADRVNVRNCTFNGADSAARIKTWPGGKGYAKAIIFDHIIVNQIRNPISIQQHYMRGGEQKDAVKVSDVTFSNIYGTCSGDDAIFLDCANIGCDNITLEQINITSVDPKKPNSAICNNVQGKANNIISPPFHCLHQ</sequence>
<dbReference type="eggNOG" id="ENOG502QST2">
    <property type="taxonomic scope" value="Eukaryota"/>
</dbReference>
<name>G7I6Z4_MEDTR</name>
<dbReference type="InterPro" id="IPR000743">
    <property type="entry name" value="Glyco_hydro_28"/>
</dbReference>
<keyword evidence="5 8" id="KW-0378">Hydrolase</keyword>
<evidence type="ECO:0000256" key="9">
    <source>
        <dbReference type="SAM" id="SignalP"/>
    </source>
</evidence>
<dbReference type="InterPro" id="IPR006626">
    <property type="entry name" value="PbH1"/>
</dbReference>
<dbReference type="GO" id="GO:0071555">
    <property type="term" value="P:cell wall organization"/>
    <property type="evidence" value="ECO:0007669"/>
    <property type="project" value="UniProtKB-KW"/>
</dbReference>
<feature type="signal peptide" evidence="9">
    <location>
        <begin position="1"/>
        <end position="19"/>
    </location>
</feature>
<evidence type="ECO:0000313" key="11">
    <source>
        <dbReference type="EnsemblPlants" id="AES59005"/>
    </source>
</evidence>